<gene>
    <name evidence="4" type="ORF">GCM10010911_42350</name>
</gene>
<proteinExistence type="predicted"/>
<evidence type="ECO:0000256" key="1">
    <source>
        <dbReference type="SAM" id="SignalP"/>
    </source>
</evidence>
<reference evidence="4" key="1">
    <citation type="journal article" date="2014" name="Int. J. Syst. Evol. Microbiol.">
        <title>Complete genome sequence of Corynebacterium casei LMG S-19264T (=DSM 44701T), isolated from a smear-ripened cheese.</title>
        <authorList>
            <consortium name="US DOE Joint Genome Institute (JGI-PGF)"/>
            <person name="Walter F."/>
            <person name="Albersmeier A."/>
            <person name="Kalinowski J."/>
            <person name="Ruckert C."/>
        </authorList>
    </citation>
    <scope>NUCLEOTIDE SEQUENCE</scope>
    <source>
        <strain evidence="4">CGMCC 1.15178</strain>
    </source>
</reference>
<keyword evidence="5" id="KW-1185">Reference proteome</keyword>
<dbReference type="Pfam" id="PF18989">
    <property type="entry name" value="DUF5722"/>
    <property type="match status" value="1"/>
</dbReference>
<dbReference type="InterPro" id="IPR043780">
    <property type="entry name" value="DUF5722"/>
</dbReference>
<protein>
    <recommendedName>
        <fullName evidence="6">DUF5722 domain-containing protein</fullName>
    </recommendedName>
</protein>
<dbReference type="InterPro" id="IPR013830">
    <property type="entry name" value="SGNH_hydro"/>
</dbReference>
<feature type="signal peptide" evidence="1">
    <location>
        <begin position="1"/>
        <end position="26"/>
    </location>
</feature>
<comment type="caution">
    <text evidence="4">The sequence shown here is derived from an EMBL/GenBank/DDBJ whole genome shotgun (WGS) entry which is preliminary data.</text>
</comment>
<evidence type="ECO:0000313" key="5">
    <source>
        <dbReference type="Proteomes" id="UP000612456"/>
    </source>
</evidence>
<reference evidence="4" key="2">
    <citation type="submission" date="2020-09" db="EMBL/GenBank/DDBJ databases">
        <authorList>
            <person name="Sun Q."/>
            <person name="Zhou Y."/>
        </authorList>
    </citation>
    <scope>NUCLEOTIDE SEQUENCE</scope>
    <source>
        <strain evidence="4">CGMCC 1.15178</strain>
    </source>
</reference>
<dbReference type="SUPFAM" id="SSF51445">
    <property type="entry name" value="(Trans)glycosidases"/>
    <property type="match status" value="1"/>
</dbReference>
<name>A0A916Z707_9BACL</name>
<dbReference type="InterPro" id="IPR036514">
    <property type="entry name" value="SGNH_hydro_sf"/>
</dbReference>
<feature type="domain" description="DUF5722" evidence="3">
    <location>
        <begin position="301"/>
        <end position="702"/>
    </location>
</feature>
<keyword evidence="1" id="KW-0732">Signal</keyword>
<evidence type="ECO:0008006" key="6">
    <source>
        <dbReference type="Google" id="ProtNLM"/>
    </source>
</evidence>
<evidence type="ECO:0000259" key="2">
    <source>
        <dbReference type="Pfam" id="PF13472"/>
    </source>
</evidence>
<evidence type="ECO:0000313" key="4">
    <source>
        <dbReference type="EMBL" id="GGD79787.1"/>
    </source>
</evidence>
<feature type="chain" id="PRO_5039108999" description="DUF5722 domain-containing protein" evidence="1">
    <location>
        <begin position="27"/>
        <end position="1701"/>
    </location>
</feature>
<dbReference type="RefSeq" id="WP_188994645.1">
    <property type="nucleotide sequence ID" value="NZ_BMHP01000003.1"/>
</dbReference>
<dbReference type="SUPFAM" id="SSF52266">
    <property type="entry name" value="SGNH hydrolase"/>
    <property type="match status" value="1"/>
</dbReference>
<dbReference type="EMBL" id="BMHP01000003">
    <property type="protein sequence ID" value="GGD79787.1"/>
    <property type="molecule type" value="Genomic_DNA"/>
</dbReference>
<accession>A0A916Z707</accession>
<dbReference type="InterPro" id="IPR017853">
    <property type="entry name" value="GH"/>
</dbReference>
<dbReference type="Pfam" id="PF13472">
    <property type="entry name" value="Lipase_GDSL_2"/>
    <property type="match status" value="1"/>
</dbReference>
<sequence>MNSWFRTCLTALIGLAIVLTIKPGGAQTAYADPIEVTGWQFSTAGNAEGWTGNGSVSGISVSNGSLSFTASGSAPALTSGAFTLNASEYNVVAANLKNSTANTQGVLYWTTAADTVFNAAKSKPFSLLPGDGDFTEYQIQLKGHAAWTGQITKLRIAIADSPTATGQMLLDEVRFDIHDRIPVNYVGSTTGVSVNTTTITVAGITGPSGGGAGSQLQLYELAPYQYEGNIGALTPVISQAAPAGGGSFSITIPRFDGSRDRYYSKFLVTEQVPGVPSSLQYIDHPKYATNILFGASHSFTYPTTATKKGILAEMSDDAEELGIDHAVVNVELSNMMYKENLNPSNTLTYAMDGQNYYFRKDTIESLDKQIKTLSDNNIVVNLVLILYPNFPTNSMTDVLHHPNAVLGTGGGVLAFNTVQANGLQAFKAVMEFITDRYTREDQLYGRALGYIVGNEVDAQWEWQNMGYATVNQFVEQYEPAMRIAYLAARKHYADARIYTSLTNHWAKAYDPNPKKGYRGRKLVDLLNRQSKLNGDFPWHVAYHPYPEDFFNTDTWNDALAPDSLDANYITFKNIHILNNYMGLQRLKFGADRRRIILSEQGFHTADNSLATAKNQAAAFAYAYYKTKFLDGIDSLIMFSHVDIPSYGLNMGLWTQDPATTTPMVPKDRKYIYDVFKYIDTKQSLGITDFAKPIIGINDWSEVVPGFNANALDLREPPLLLPMVQETSTPAAASGDNFNTSTDGWIASDNAAAVIRTTADKYAGAGALEVDFSALALKWRGAAKSFATPYNATATPYLRLAVKMTGTTTGLPYQVKVKAYSGDHVAEGVALVDPASGWTSLTLDLKDWSYKNAIDRIKVWAGSKGNSTWTGKLRIDEVSFAASGTATSNNTGVNLLSSYERIVYNFEGSAQEWTAGDNVDSVQSVKTMANTPAVPDVGSYMLEAKFPTAAADIWRTVSVIPSGGLNLTDADQLVYAINSYGGSGGTGYETRVRLHSGVNVLEKTFTISADNWNHVGIDLTGWAYRNSVTKIEISFRAVGTSASWYGSRFQLDTIRFVAHDNLENESNLEALSLAPFWQGTTMYSESVLMVSNAGALPEADLLFPPNAILSVKSARLDREYVQNVDWILDNGKLKLTAQSSIPYLTDSVVYTPSYIPGLTMPRNGGGGVIYREGSYFHDRQIVVTYTHAANVWTGPTPALADLKLTGTFSKLRKGEPIRMVLYGDSISVGANASGFTETPPHLPIWGRMVANELERYYGSDVTFINPSVGGQTSTWGKDQATALVANQHPDLVVIAFGMNDGSGTGAGDGTAPAIFKSNVQSIINSVRAVNPAAEFILVGTTLPNAETFFYDEQPNYYAQLSSLASTTSGVAAADITGVHAKLLLKKKFIDMTGNNINHPNDFLSRWYAQFLIGMLKDTAAVPAQPAGERLLYSFESSVQGWSTGTNTTSVNRVNSFANLPNTPAHGSYVLEAQFPTQAADVWRTIKVTPQHALDLSEAGNFFYRINSYGGSGGTGYETKLRLLSGVNAVEFTTAMNADAWNVIKKDISGWAYKNNVTSIEISFRATGSSATWFGSRFQIDYIGYQTRDTRLYDFEGSLNGWTAGTNVTSVSSVDKIANVPAKPIRNAYALEAIFPTQAANEWRTVSITPGAALNLTGAGRFYYHINSYGGSGGTGYETRLRYTAEQMCWNRPRRWVRIPGIV</sequence>
<dbReference type="InterPro" id="IPR051532">
    <property type="entry name" value="Ester_Hydrolysis_Enzymes"/>
</dbReference>
<dbReference type="Gene3D" id="2.60.120.260">
    <property type="entry name" value="Galactose-binding domain-like"/>
    <property type="match status" value="3"/>
</dbReference>
<organism evidence="4 5">
    <name type="scientific">Paenibacillus nasutitermitis</name>
    <dbReference type="NCBI Taxonomy" id="1652958"/>
    <lineage>
        <taxon>Bacteria</taxon>
        <taxon>Bacillati</taxon>
        <taxon>Bacillota</taxon>
        <taxon>Bacilli</taxon>
        <taxon>Bacillales</taxon>
        <taxon>Paenibacillaceae</taxon>
        <taxon>Paenibacillus</taxon>
    </lineage>
</organism>
<dbReference type="Gene3D" id="3.40.50.1110">
    <property type="entry name" value="SGNH hydrolase"/>
    <property type="match status" value="1"/>
</dbReference>
<dbReference type="Proteomes" id="UP000612456">
    <property type="component" value="Unassembled WGS sequence"/>
</dbReference>
<feature type="domain" description="SGNH hydrolase-type esterase" evidence="2">
    <location>
        <begin position="1221"/>
        <end position="1382"/>
    </location>
</feature>
<dbReference type="CDD" id="cd00229">
    <property type="entry name" value="SGNH_hydrolase"/>
    <property type="match status" value="1"/>
</dbReference>
<dbReference type="PANTHER" id="PTHR30383">
    <property type="entry name" value="THIOESTERASE 1/PROTEASE 1/LYSOPHOSPHOLIPASE L1"/>
    <property type="match status" value="1"/>
</dbReference>
<evidence type="ECO:0000259" key="3">
    <source>
        <dbReference type="Pfam" id="PF18989"/>
    </source>
</evidence>